<reference evidence="8" key="2">
    <citation type="submission" date="2025-08" db="UniProtKB">
        <authorList>
            <consortium name="RefSeq"/>
        </authorList>
    </citation>
    <scope>IDENTIFICATION</scope>
    <source>
        <tissue evidence="8">Leaf</tissue>
    </source>
</reference>
<evidence type="ECO:0000313" key="7">
    <source>
        <dbReference type="Proteomes" id="UP000790787"/>
    </source>
</evidence>
<dbReference type="SMART" id="SM00132">
    <property type="entry name" value="LIM"/>
    <property type="match status" value="2"/>
</dbReference>
<keyword evidence="3 4" id="KW-0440">LIM domain</keyword>
<evidence type="ECO:0000259" key="6">
    <source>
        <dbReference type="PROSITE" id="PS50023"/>
    </source>
</evidence>
<dbReference type="OMA" id="CCACDKT"/>
<dbReference type="KEGG" id="nta:107784827"/>
<protein>
    <submittedName>
        <fullName evidence="8">LIM domain-containing protein PLIM2b-like</fullName>
    </submittedName>
</protein>
<dbReference type="GO" id="GO:0005886">
    <property type="term" value="C:plasma membrane"/>
    <property type="evidence" value="ECO:0000318"/>
    <property type="project" value="GO_Central"/>
</dbReference>
<dbReference type="AlphaFoldDB" id="A0A1S3ZAX4"/>
<dbReference type="Gene3D" id="2.10.110.10">
    <property type="entry name" value="Cysteine Rich Protein"/>
    <property type="match status" value="2"/>
</dbReference>
<keyword evidence="7" id="KW-1185">Reference proteome</keyword>
<evidence type="ECO:0000256" key="2">
    <source>
        <dbReference type="ARBA" id="ARBA00022833"/>
    </source>
</evidence>
<dbReference type="RefSeq" id="XP_016461499.1">
    <property type="nucleotide sequence ID" value="XM_016606013.1"/>
</dbReference>
<proteinExistence type="predicted"/>
<dbReference type="GeneID" id="107784827"/>
<evidence type="ECO:0000256" key="5">
    <source>
        <dbReference type="SAM" id="MobiDB-lite"/>
    </source>
</evidence>
<evidence type="ECO:0000313" key="8">
    <source>
        <dbReference type="RefSeq" id="XP_016461499.1"/>
    </source>
</evidence>
<evidence type="ECO:0000256" key="3">
    <source>
        <dbReference type="ARBA" id="ARBA00023038"/>
    </source>
</evidence>
<dbReference type="Proteomes" id="UP000790787">
    <property type="component" value="Chromosome 7"/>
</dbReference>
<gene>
    <name evidence="8" type="primary">LOC107784827</name>
</gene>
<name>A0A1S3ZAX4_TOBAC</name>
<dbReference type="PaxDb" id="4097-A0A1S3ZAX4"/>
<dbReference type="GO" id="GO:0051017">
    <property type="term" value="P:actin filament bundle assembly"/>
    <property type="evidence" value="ECO:0000318"/>
    <property type="project" value="GO_Central"/>
</dbReference>
<dbReference type="GO" id="GO:0046872">
    <property type="term" value="F:metal ion binding"/>
    <property type="evidence" value="ECO:0007669"/>
    <property type="project" value="UniProtKB-KW"/>
</dbReference>
<sequence length="212" mass="23570">MAFTGTLDKCSACDKTVYFVDLLSADGVTYHKSCFKCSHCKGTLVMSNYSSMEGVLYCKTHFEQLFKESGNFTKNFQNSKAERQNSLTRAPSKLSAMFSGTQDKCAACDKTVYPLEKVTMEGESFHKSCFKCAHGGCPLTHATYASLDGNLYCKHHFAQLFMEKGNYQHVLKAVNNKKSSAAVTPVNDTEENAAEEENNKEPENSEEPQQQS</sequence>
<feature type="region of interest" description="Disordered" evidence="5">
    <location>
        <begin position="178"/>
        <end position="212"/>
    </location>
</feature>
<organism evidence="7 8">
    <name type="scientific">Nicotiana tabacum</name>
    <name type="common">Common tobacco</name>
    <dbReference type="NCBI Taxonomy" id="4097"/>
    <lineage>
        <taxon>Eukaryota</taxon>
        <taxon>Viridiplantae</taxon>
        <taxon>Streptophyta</taxon>
        <taxon>Embryophyta</taxon>
        <taxon>Tracheophyta</taxon>
        <taxon>Spermatophyta</taxon>
        <taxon>Magnoliopsida</taxon>
        <taxon>eudicotyledons</taxon>
        <taxon>Gunneridae</taxon>
        <taxon>Pentapetalae</taxon>
        <taxon>asterids</taxon>
        <taxon>lamiids</taxon>
        <taxon>Solanales</taxon>
        <taxon>Solanaceae</taxon>
        <taxon>Nicotianoideae</taxon>
        <taxon>Nicotianeae</taxon>
        <taxon>Nicotiana</taxon>
    </lineage>
</organism>
<dbReference type="PANTHER" id="PTHR24206">
    <property type="entry name" value="OS06G0237300 PROTEIN"/>
    <property type="match status" value="1"/>
</dbReference>
<dbReference type="PROSITE" id="PS50023">
    <property type="entry name" value="LIM_DOMAIN_2"/>
    <property type="match status" value="2"/>
</dbReference>
<evidence type="ECO:0000256" key="4">
    <source>
        <dbReference type="PROSITE-ProRule" id="PRU00125"/>
    </source>
</evidence>
<dbReference type="GO" id="GO:0051015">
    <property type="term" value="F:actin filament binding"/>
    <property type="evidence" value="ECO:0000318"/>
    <property type="project" value="GO_Central"/>
</dbReference>
<dbReference type="RefSeq" id="XP_016461499.1">
    <property type="nucleotide sequence ID" value="XM_016606013.2"/>
</dbReference>
<dbReference type="PROSITE" id="PS00478">
    <property type="entry name" value="LIM_DOMAIN_1"/>
    <property type="match status" value="1"/>
</dbReference>
<dbReference type="InterPro" id="IPR001781">
    <property type="entry name" value="Znf_LIM"/>
</dbReference>
<dbReference type="CDD" id="cd09440">
    <property type="entry name" value="LIM1_SF3"/>
    <property type="match status" value="1"/>
</dbReference>
<dbReference type="GO" id="GO:0015629">
    <property type="term" value="C:actin cytoskeleton"/>
    <property type="evidence" value="ECO:0000318"/>
    <property type="project" value="GO_Central"/>
</dbReference>
<dbReference type="OrthoDB" id="6129702at2759"/>
<keyword evidence="1 4" id="KW-0479">Metal-binding</keyword>
<evidence type="ECO:0000256" key="1">
    <source>
        <dbReference type="ARBA" id="ARBA00022723"/>
    </source>
</evidence>
<feature type="domain" description="LIM zinc-binding" evidence="6">
    <location>
        <begin position="8"/>
        <end position="68"/>
    </location>
</feature>
<dbReference type="SUPFAM" id="SSF57716">
    <property type="entry name" value="Glucocorticoid receptor-like (DNA-binding domain)"/>
    <property type="match status" value="4"/>
</dbReference>
<dbReference type="Pfam" id="PF00412">
    <property type="entry name" value="LIM"/>
    <property type="match status" value="2"/>
</dbReference>
<feature type="domain" description="LIM zinc-binding" evidence="6">
    <location>
        <begin position="103"/>
        <end position="163"/>
    </location>
</feature>
<reference evidence="7" key="1">
    <citation type="journal article" date="2014" name="Nat. Commun.">
        <title>The tobacco genome sequence and its comparison with those of tomato and potato.</title>
        <authorList>
            <person name="Sierro N."/>
            <person name="Battey J.N."/>
            <person name="Ouadi S."/>
            <person name="Bakaher N."/>
            <person name="Bovet L."/>
            <person name="Willig A."/>
            <person name="Goepfert S."/>
            <person name="Peitsch M.C."/>
            <person name="Ivanov N.V."/>
        </authorList>
    </citation>
    <scope>NUCLEOTIDE SEQUENCE [LARGE SCALE GENOMIC DNA]</scope>
</reference>
<dbReference type="FunFam" id="2.10.110.10:FF:000002">
    <property type="entry name" value="LIM domain and actin-binding 1"/>
    <property type="match status" value="2"/>
</dbReference>
<keyword evidence="2 4" id="KW-0862">Zinc</keyword>
<accession>A0A1S3ZAX4</accession>